<protein>
    <submittedName>
        <fullName evidence="2">Uncharacterized protein</fullName>
    </submittedName>
</protein>
<reference evidence="2" key="1">
    <citation type="submission" date="2023-10" db="EMBL/GenBank/DDBJ databases">
        <authorList>
            <person name="Chen Y."/>
            <person name="Shah S."/>
            <person name="Dougan E. K."/>
            <person name="Thang M."/>
            <person name="Chan C."/>
        </authorList>
    </citation>
    <scope>NUCLEOTIDE SEQUENCE [LARGE SCALE GENOMIC DNA]</scope>
</reference>
<feature type="compositionally biased region" description="Basic residues" evidence="1">
    <location>
        <begin position="47"/>
        <end position="57"/>
    </location>
</feature>
<feature type="non-terminal residue" evidence="2">
    <location>
        <position position="196"/>
    </location>
</feature>
<feature type="compositionally biased region" description="Low complexity" evidence="1">
    <location>
        <begin position="11"/>
        <end position="32"/>
    </location>
</feature>
<feature type="compositionally biased region" description="Low complexity" evidence="1">
    <location>
        <begin position="78"/>
        <end position="97"/>
    </location>
</feature>
<organism evidence="2 3">
    <name type="scientific">Prorocentrum cordatum</name>
    <dbReference type="NCBI Taxonomy" id="2364126"/>
    <lineage>
        <taxon>Eukaryota</taxon>
        <taxon>Sar</taxon>
        <taxon>Alveolata</taxon>
        <taxon>Dinophyceae</taxon>
        <taxon>Prorocentrales</taxon>
        <taxon>Prorocentraceae</taxon>
        <taxon>Prorocentrum</taxon>
    </lineage>
</organism>
<evidence type="ECO:0000313" key="2">
    <source>
        <dbReference type="EMBL" id="CAK0841014.1"/>
    </source>
</evidence>
<gene>
    <name evidence="2" type="ORF">PCOR1329_LOCUS36316</name>
</gene>
<accession>A0ABN9T7D7</accession>
<feature type="compositionally biased region" description="Low complexity" evidence="1">
    <location>
        <begin position="58"/>
        <end position="70"/>
    </location>
</feature>
<dbReference type="EMBL" id="CAUYUJ010014419">
    <property type="protein sequence ID" value="CAK0841014.1"/>
    <property type="molecule type" value="Genomic_DNA"/>
</dbReference>
<name>A0ABN9T7D7_9DINO</name>
<comment type="caution">
    <text evidence="2">The sequence shown here is derived from an EMBL/GenBank/DDBJ whole genome shotgun (WGS) entry which is preliminary data.</text>
</comment>
<sequence>PAARSSSAVGSAPPRCPAAWPAWAWRPSCTPAPARPRSPRTDASAPRTRRRPGRRRATAGPAQWAASGASAPPPRGPQPGAGVAAAPPHPRPAALRARCQRWRAPARGSSSGSRRSSRSSSRRCDLSGGTGRCGGSSRWNGCCRSCRRCSRRSSTRCGGRGGRTTSSGARKCAWKRRALPPPAGIRRPDISMQIVS</sequence>
<feature type="region of interest" description="Disordered" evidence="1">
    <location>
        <begin position="1"/>
        <end position="138"/>
    </location>
</feature>
<dbReference type="Proteomes" id="UP001189429">
    <property type="component" value="Unassembled WGS sequence"/>
</dbReference>
<proteinExistence type="predicted"/>
<feature type="non-terminal residue" evidence="2">
    <location>
        <position position="1"/>
    </location>
</feature>
<evidence type="ECO:0000256" key="1">
    <source>
        <dbReference type="SAM" id="MobiDB-lite"/>
    </source>
</evidence>
<evidence type="ECO:0000313" key="3">
    <source>
        <dbReference type="Proteomes" id="UP001189429"/>
    </source>
</evidence>
<keyword evidence="3" id="KW-1185">Reference proteome</keyword>